<evidence type="ECO:0000313" key="1">
    <source>
        <dbReference type="EMBL" id="KAJ2813961.1"/>
    </source>
</evidence>
<name>A0ACC1LR66_9FUNG</name>
<reference evidence="1" key="1">
    <citation type="submission" date="2022-07" db="EMBL/GenBank/DDBJ databases">
        <title>Phylogenomic reconstructions and comparative analyses of Kickxellomycotina fungi.</title>
        <authorList>
            <person name="Reynolds N.K."/>
            <person name="Stajich J.E."/>
            <person name="Barry K."/>
            <person name="Grigoriev I.V."/>
            <person name="Crous P."/>
            <person name="Smith M.E."/>
        </authorList>
    </citation>
    <scope>NUCLEOTIDE SEQUENCE</scope>
    <source>
        <strain evidence="1">CBS 102833</strain>
    </source>
</reference>
<dbReference type="EMBL" id="JANBUP010000010">
    <property type="protein sequence ID" value="KAJ2813961.1"/>
    <property type="molecule type" value="Genomic_DNA"/>
</dbReference>
<proteinExistence type="predicted"/>
<protein>
    <submittedName>
        <fullName evidence="1">Uncharacterized protein</fullName>
    </submittedName>
</protein>
<keyword evidence="2" id="KW-1185">Reference proteome</keyword>
<gene>
    <name evidence="1" type="ORF">H4S07_000255</name>
</gene>
<organism evidence="1 2">
    <name type="scientific">Coemansia furcata</name>
    <dbReference type="NCBI Taxonomy" id="417177"/>
    <lineage>
        <taxon>Eukaryota</taxon>
        <taxon>Fungi</taxon>
        <taxon>Fungi incertae sedis</taxon>
        <taxon>Zoopagomycota</taxon>
        <taxon>Kickxellomycotina</taxon>
        <taxon>Kickxellomycetes</taxon>
        <taxon>Kickxellales</taxon>
        <taxon>Kickxellaceae</taxon>
        <taxon>Coemansia</taxon>
    </lineage>
</organism>
<comment type="caution">
    <text evidence="1">The sequence shown here is derived from an EMBL/GenBank/DDBJ whole genome shotgun (WGS) entry which is preliminary data.</text>
</comment>
<evidence type="ECO:0000313" key="2">
    <source>
        <dbReference type="Proteomes" id="UP001140096"/>
    </source>
</evidence>
<sequence length="392" mass="41603">MPWTELRRIIRQKLAHAVELLIRRQEKADAVARQEEEREDANSSDLSDDTPAPATDDGARKRGRFESESTAADDVRIDTNGSHRDEDNDEIMDEAAADSALAAEADSAMAVSEVTPEPSSPASSHEGAAGGDPAPTNGDSSAIAPEASHGGPAAEDGPKEDVREQAVGGPVDAVREMRDLEERIGHCLRTFDEAPFTIQRIAELLAWPERHYRSGIKFLRAVERVVYVTSTVDEFPLTADRSAAEPPIDMPIESDSNARAASASLFSFLAVAQDGQPTDVAAAVQTKAVTMRPPSYAKPAESPSALLMQGPGGAPPLDASDTGILHIAPMAGEDARTKIGSSGDTAGIPVCIDELDGRSGKVAVRPVHIAATTMETSVRPSERMARETSPKE</sequence>
<accession>A0ACC1LR66</accession>
<dbReference type="Proteomes" id="UP001140096">
    <property type="component" value="Unassembled WGS sequence"/>
</dbReference>